<accession>A0A5C6CEN7</accession>
<dbReference type="OrthoDB" id="280899at2"/>
<dbReference type="EMBL" id="SJPS01000007">
    <property type="protein sequence ID" value="TWU22728.1"/>
    <property type="molecule type" value="Genomic_DNA"/>
</dbReference>
<gene>
    <name evidence="1" type="ORF">Pla144_41890</name>
</gene>
<keyword evidence="2" id="KW-1185">Reference proteome</keyword>
<name>A0A5C6CEN7_9BACT</name>
<proteinExistence type="predicted"/>
<evidence type="ECO:0000313" key="2">
    <source>
        <dbReference type="Proteomes" id="UP000318437"/>
    </source>
</evidence>
<reference evidence="1 2" key="1">
    <citation type="submission" date="2019-02" db="EMBL/GenBank/DDBJ databases">
        <title>Deep-cultivation of Planctomycetes and their phenomic and genomic characterization uncovers novel biology.</title>
        <authorList>
            <person name="Wiegand S."/>
            <person name="Jogler M."/>
            <person name="Boedeker C."/>
            <person name="Pinto D."/>
            <person name="Vollmers J."/>
            <person name="Rivas-Marin E."/>
            <person name="Kohn T."/>
            <person name="Peeters S.H."/>
            <person name="Heuer A."/>
            <person name="Rast P."/>
            <person name="Oberbeckmann S."/>
            <person name="Bunk B."/>
            <person name="Jeske O."/>
            <person name="Meyerdierks A."/>
            <person name="Storesund J.E."/>
            <person name="Kallscheuer N."/>
            <person name="Luecker S."/>
            <person name="Lage O.M."/>
            <person name="Pohl T."/>
            <person name="Merkel B.J."/>
            <person name="Hornburger P."/>
            <person name="Mueller R.-W."/>
            <person name="Bruemmer F."/>
            <person name="Labrenz M."/>
            <person name="Spormann A.M."/>
            <person name="Op Den Camp H."/>
            <person name="Overmann J."/>
            <person name="Amann R."/>
            <person name="Jetten M.S.M."/>
            <person name="Mascher T."/>
            <person name="Medema M.H."/>
            <person name="Devos D.P."/>
            <person name="Kaster A.-K."/>
            <person name="Ovreas L."/>
            <person name="Rohde M."/>
            <person name="Galperin M.Y."/>
            <person name="Jogler C."/>
        </authorList>
    </citation>
    <scope>NUCLEOTIDE SEQUENCE [LARGE SCALE GENOMIC DNA]</scope>
    <source>
        <strain evidence="1 2">Pla144</strain>
    </source>
</reference>
<comment type="caution">
    <text evidence="1">The sequence shown here is derived from an EMBL/GenBank/DDBJ whole genome shotgun (WGS) entry which is preliminary data.</text>
</comment>
<sequence length="83" mass="9332">MEFIEMTGEQLTSLLLPDELSDNQLKTSGIVAQSILRVNRQGDLELRRRDGWDLLGGLLGDFEQRVVRQTGLDWSMPTAKSGQ</sequence>
<protein>
    <submittedName>
        <fullName evidence="1">Uncharacterized protein</fullName>
    </submittedName>
</protein>
<dbReference type="Proteomes" id="UP000318437">
    <property type="component" value="Unassembled WGS sequence"/>
</dbReference>
<dbReference type="AlphaFoldDB" id="A0A5C6CEN7"/>
<evidence type="ECO:0000313" key="1">
    <source>
        <dbReference type="EMBL" id="TWU22728.1"/>
    </source>
</evidence>
<organism evidence="1 2">
    <name type="scientific">Bythopirellula polymerisocia</name>
    <dbReference type="NCBI Taxonomy" id="2528003"/>
    <lineage>
        <taxon>Bacteria</taxon>
        <taxon>Pseudomonadati</taxon>
        <taxon>Planctomycetota</taxon>
        <taxon>Planctomycetia</taxon>
        <taxon>Pirellulales</taxon>
        <taxon>Lacipirellulaceae</taxon>
        <taxon>Bythopirellula</taxon>
    </lineage>
</organism>
<dbReference type="RefSeq" id="WP_146452479.1">
    <property type="nucleotide sequence ID" value="NZ_SJPS01000007.1"/>
</dbReference>